<dbReference type="PANTHER" id="PTHR43215">
    <property type="entry name" value="RADIAL SPOKE HEAD 1 HOMOLOG"/>
    <property type="match status" value="1"/>
</dbReference>
<organism evidence="2 3">
    <name type="scientific">Ectocarpus siliculosus</name>
    <name type="common">Brown alga</name>
    <name type="synonym">Conferva siliculosa</name>
    <dbReference type="NCBI Taxonomy" id="2880"/>
    <lineage>
        <taxon>Eukaryota</taxon>
        <taxon>Sar</taxon>
        <taxon>Stramenopiles</taxon>
        <taxon>Ochrophyta</taxon>
        <taxon>PX clade</taxon>
        <taxon>Phaeophyceae</taxon>
        <taxon>Ectocarpales</taxon>
        <taxon>Ectocarpaceae</taxon>
        <taxon>Ectocarpus</taxon>
    </lineage>
</organism>
<dbReference type="Pfam" id="PF02493">
    <property type="entry name" value="MORN"/>
    <property type="match status" value="10"/>
</dbReference>
<name>D7G1L7_ECTSI</name>
<dbReference type="InterPro" id="IPR003409">
    <property type="entry name" value="MORN"/>
</dbReference>
<sequence length="433" mass="48029">MGMYWGFHDVAEAGWFGDPQSVIVRKSDLFGFPLEAFTTDLTAVHRPLCISCTPLALNPPEKLPVRSRVPMSGKLVRKKQRNFEDGTRYDGGWERGLFHGQGTLTWANGCVYEGGFRRGERHGTGICTFPGGERYAGAWDKGKMHGEGTLEIKGRTLTGVWNQGVPDFNPPVDGYKRFVFPDGKGVYDGHWRGYKRHGQGSFAFSNGDVYEGQWSHGEMNGEGKYQHASGEMYKGQFKDGRMHGQGTYSWPSTRQCYTGKWKEGLRHGHGRHDFHSSSAGDDCDPETKTGGDYYDGEWKEGVMHGEGVFVDAGGERHAGLWVDGICPEVDFSHVPEGSGNFRYSFSGGTYEGEWLNRAPHGQGRMEYSDGTVYVGGWQDFKFHGYGKLVQRGVVFEGEWSEGRMHGSGSAGAVPEINDARVDVVGEQELAVEK</sequence>
<dbReference type="Proteomes" id="UP000002630">
    <property type="component" value="Unassembled WGS sequence"/>
</dbReference>
<reference evidence="2 3" key="1">
    <citation type="journal article" date="2010" name="Nature">
        <title>The Ectocarpus genome and the independent evolution of multicellularity in brown algae.</title>
        <authorList>
            <person name="Cock J.M."/>
            <person name="Sterck L."/>
            <person name="Rouze P."/>
            <person name="Scornet D."/>
            <person name="Allen A.E."/>
            <person name="Amoutzias G."/>
            <person name="Anthouard V."/>
            <person name="Artiguenave F."/>
            <person name="Aury J.M."/>
            <person name="Badger J.H."/>
            <person name="Beszteri B."/>
            <person name="Billiau K."/>
            <person name="Bonnet E."/>
            <person name="Bothwell J.H."/>
            <person name="Bowler C."/>
            <person name="Boyen C."/>
            <person name="Brownlee C."/>
            <person name="Carrano C.J."/>
            <person name="Charrier B."/>
            <person name="Cho G.Y."/>
            <person name="Coelho S.M."/>
            <person name="Collen J."/>
            <person name="Corre E."/>
            <person name="Da Silva C."/>
            <person name="Delage L."/>
            <person name="Delaroque N."/>
            <person name="Dittami S.M."/>
            <person name="Doulbeau S."/>
            <person name="Elias M."/>
            <person name="Farnham G."/>
            <person name="Gachon C.M."/>
            <person name="Gschloessl B."/>
            <person name="Heesch S."/>
            <person name="Jabbari K."/>
            <person name="Jubin C."/>
            <person name="Kawai H."/>
            <person name="Kimura K."/>
            <person name="Kloareg B."/>
            <person name="Kupper F.C."/>
            <person name="Lang D."/>
            <person name="Le Bail A."/>
            <person name="Leblanc C."/>
            <person name="Lerouge P."/>
            <person name="Lohr M."/>
            <person name="Lopez P.J."/>
            <person name="Martens C."/>
            <person name="Maumus F."/>
            <person name="Michel G."/>
            <person name="Miranda-Saavedra D."/>
            <person name="Morales J."/>
            <person name="Moreau H."/>
            <person name="Motomura T."/>
            <person name="Nagasato C."/>
            <person name="Napoli C.A."/>
            <person name="Nelson D.R."/>
            <person name="Nyvall-Collen P."/>
            <person name="Peters A.F."/>
            <person name="Pommier C."/>
            <person name="Potin P."/>
            <person name="Poulain J."/>
            <person name="Quesneville H."/>
            <person name="Read B."/>
            <person name="Rensing S.A."/>
            <person name="Ritter A."/>
            <person name="Rousvoal S."/>
            <person name="Samanta M."/>
            <person name="Samson G."/>
            <person name="Schroeder D.C."/>
            <person name="Segurens B."/>
            <person name="Strittmatter M."/>
            <person name="Tonon T."/>
            <person name="Tregear J.W."/>
            <person name="Valentin K."/>
            <person name="von Dassow P."/>
            <person name="Yamagishi T."/>
            <person name="Van de Peer Y."/>
            <person name="Wincker P."/>
        </authorList>
    </citation>
    <scope>NUCLEOTIDE SEQUENCE [LARGE SCALE GENOMIC DNA]</scope>
    <source>
        <strain evidence="3">Ec32 / CCAP1310/4</strain>
    </source>
</reference>
<dbReference type="SMART" id="SM00698">
    <property type="entry name" value="MORN"/>
    <property type="match status" value="10"/>
</dbReference>
<gene>
    <name evidence="2" type="ORF">Esi_0451_0003</name>
</gene>
<dbReference type="eggNOG" id="KOG0229">
    <property type="taxonomic scope" value="Eukaryota"/>
</dbReference>
<proteinExistence type="predicted"/>
<keyword evidence="3" id="KW-1185">Reference proteome</keyword>
<accession>D7G1L7</accession>
<dbReference type="Gene3D" id="2.20.110.10">
    <property type="entry name" value="Histone H3 K4-specific methyltransferase SET7/9 N-terminal domain"/>
    <property type="match status" value="5"/>
</dbReference>
<dbReference type="EMBL" id="FN649760">
    <property type="protein sequence ID" value="CBJ33262.1"/>
    <property type="molecule type" value="Genomic_DNA"/>
</dbReference>
<keyword evidence="1" id="KW-0677">Repeat</keyword>
<dbReference type="GO" id="GO:0005829">
    <property type="term" value="C:cytosol"/>
    <property type="evidence" value="ECO:0007669"/>
    <property type="project" value="TreeGrafter"/>
</dbReference>
<dbReference type="SUPFAM" id="SSF82185">
    <property type="entry name" value="Histone H3 K4-specific methyltransferase SET7/9 N-terminal domain"/>
    <property type="match status" value="4"/>
</dbReference>
<dbReference type="InParanoid" id="D7G1L7"/>
<dbReference type="PANTHER" id="PTHR43215:SF14">
    <property type="entry name" value="RADIAL SPOKE HEAD 1 HOMOLOG"/>
    <property type="match status" value="1"/>
</dbReference>
<evidence type="ECO:0000313" key="2">
    <source>
        <dbReference type="EMBL" id="CBJ33262.1"/>
    </source>
</evidence>
<dbReference type="AlphaFoldDB" id="D7G1L7"/>
<evidence type="ECO:0000256" key="1">
    <source>
        <dbReference type="ARBA" id="ARBA00022737"/>
    </source>
</evidence>
<dbReference type="STRING" id="2880.D7G1L7"/>
<dbReference type="OrthoDB" id="270720at2759"/>
<protein>
    <submittedName>
        <fullName evidence="2">Morn repeat protein</fullName>
    </submittedName>
</protein>
<evidence type="ECO:0000313" key="3">
    <source>
        <dbReference type="Proteomes" id="UP000002630"/>
    </source>
</evidence>